<name>A0ABS1GXG7_9PSED</name>
<reference evidence="1 2" key="1">
    <citation type="submission" date="2021-01" db="EMBL/GenBank/DDBJ databases">
        <title>Antibiotic resistance and phylogeny of Pseudomonas spp. isolated over three decades from chicken meat in the Norwegian food chain.</title>
        <authorList>
            <person name="Moen B."/>
        </authorList>
    </citation>
    <scope>NUCLEOTIDE SEQUENCE [LARGE SCALE GENOMIC DNA]</scope>
    <source>
        <strain evidence="1 2">MF6766</strain>
    </source>
</reference>
<dbReference type="Proteomes" id="UP000620382">
    <property type="component" value="Unassembled WGS sequence"/>
</dbReference>
<sequence>MQTLERLNQQLGFESWAIEEGFDLTTAAGESTYMDPRTLDAWRGYQAAQDQQNVQSANQQLYAEIKTSSKYASQIEMCRSHPCGYPFQVSIHEDFGGYVVNGGIGGRYRLADVDLYVINDSGKIRLN</sequence>
<protein>
    <submittedName>
        <fullName evidence="1">Uncharacterized protein</fullName>
    </submittedName>
</protein>
<comment type="caution">
    <text evidence="1">The sequence shown here is derived from an EMBL/GenBank/DDBJ whole genome shotgun (WGS) entry which is preliminary data.</text>
</comment>
<dbReference type="Pfam" id="PF26207">
    <property type="entry name" value="Phage_phiTE_015"/>
    <property type="match status" value="1"/>
</dbReference>
<keyword evidence="2" id="KW-1185">Reference proteome</keyword>
<evidence type="ECO:0000313" key="1">
    <source>
        <dbReference type="EMBL" id="MBK3461660.1"/>
    </source>
</evidence>
<dbReference type="InterPro" id="IPR058601">
    <property type="entry name" value="Phage_phiTE_015-like"/>
</dbReference>
<dbReference type="RefSeq" id="WP_200657632.1">
    <property type="nucleotide sequence ID" value="NZ_JAENSR010000006.1"/>
</dbReference>
<evidence type="ECO:0000313" key="2">
    <source>
        <dbReference type="Proteomes" id="UP000620382"/>
    </source>
</evidence>
<proteinExistence type="predicted"/>
<gene>
    <name evidence="1" type="ORF">JJD71_21565</name>
</gene>
<dbReference type="EMBL" id="JAENSR010000006">
    <property type="protein sequence ID" value="MBK3461660.1"/>
    <property type="molecule type" value="Genomic_DNA"/>
</dbReference>
<organism evidence="1 2">
    <name type="scientific">Pseudomonas haemolytica</name>
    <dbReference type="NCBI Taxonomy" id="2600065"/>
    <lineage>
        <taxon>Bacteria</taxon>
        <taxon>Pseudomonadati</taxon>
        <taxon>Pseudomonadota</taxon>
        <taxon>Gammaproteobacteria</taxon>
        <taxon>Pseudomonadales</taxon>
        <taxon>Pseudomonadaceae</taxon>
        <taxon>Pseudomonas</taxon>
    </lineage>
</organism>
<accession>A0ABS1GXG7</accession>